<keyword evidence="2" id="KW-1185">Reference proteome</keyword>
<name>A0A927RI15_9ACTN</name>
<proteinExistence type="predicted"/>
<organism evidence="1 2">
    <name type="scientific">Actinopolymorpha pittospori</name>
    <dbReference type="NCBI Taxonomy" id="648752"/>
    <lineage>
        <taxon>Bacteria</taxon>
        <taxon>Bacillati</taxon>
        <taxon>Actinomycetota</taxon>
        <taxon>Actinomycetes</taxon>
        <taxon>Propionibacteriales</taxon>
        <taxon>Actinopolymorphaceae</taxon>
        <taxon>Actinopolymorpha</taxon>
    </lineage>
</organism>
<dbReference type="Proteomes" id="UP000638648">
    <property type="component" value="Unassembled WGS sequence"/>
</dbReference>
<evidence type="ECO:0000313" key="2">
    <source>
        <dbReference type="Proteomes" id="UP000638648"/>
    </source>
</evidence>
<evidence type="ECO:0000313" key="1">
    <source>
        <dbReference type="EMBL" id="MBE1604083.1"/>
    </source>
</evidence>
<gene>
    <name evidence="1" type="ORF">HEB94_000931</name>
</gene>
<protein>
    <recommendedName>
        <fullName evidence="3">DDE superfamily endonuclease</fullName>
    </recommendedName>
</protein>
<dbReference type="AlphaFoldDB" id="A0A927RI15"/>
<reference evidence="1" key="1">
    <citation type="submission" date="2020-10" db="EMBL/GenBank/DDBJ databases">
        <title>Sequencing the genomes of 1000 actinobacteria strains.</title>
        <authorList>
            <person name="Klenk H.-P."/>
        </authorList>
    </citation>
    <scope>NUCLEOTIDE SEQUENCE</scope>
    <source>
        <strain evidence="1">DSM 45354</strain>
    </source>
</reference>
<accession>A0A927RI15</accession>
<dbReference type="EMBL" id="JADBEM010000001">
    <property type="protein sequence ID" value="MBE1604083.1"/>
    <property type="molecule type" value="Genomic_DNA"/>
</dbReference>
<sequence>MPERPSHNYVRNGITSLFAAFNTADGTVISALHRRHRAAEFKKFLAKIDATVPADPCAVSGDGLEDLVCRFRPDVGPLVVVPAFDPVADVGVEFAEGSVCTAA</sequence>
<evidence type="ECO:0008006" key="3">
    <source>
        <dbReference type="Google" id="ProtNLM"/>
    </source>
</evidence>
<comment type="caution">
    <text evidence="1">The sequence shown here is derived from an EMBL/GenBank/DDBJ whole genome shotgun (WGS) entry which is preliminary data.</text>
</comment>